<feature type="non-terminal residue" evidence="2">
    <location>
        <position position="1"/>
    </location>
</feature>
<dbReference type="AlphaFoldDB" id="A0A8H4YL22"/>
<feature type="compositionally biased region" description="Polar residues" evidence="1">
    <location>
        <begin position="438"/>
        <end position="450"/>
    </location>
</feature>
<proteinExistence type="predicted"/>
<feature type="compositionally biased region" description="Polar residues" evidence="1">
    <location>
        <begin position="506"/>
        <end position="520"/>
    </location>
</feature>
<dbReference type="Proteomes" id="UP000573603">
    <property type="component" value="Unassembled WGS sequence"/>
</dbReference>
<protein>
    <submittedName>
        <fullName evidence="2">Uncharacterized protein</fullName>
    </submittedName>
</protein>
<evidence type="ECO:0000256" key="1">
    <source>
        <dbReference type="SAM" id="MobiDB-lite"/>
    </source>
</evidence>
<feature type="compositionally biased region" description="Basic and acidic residues" evidence="1">
    <location>
        <begin position="338"/>
        <end position="348"/>
    </location>
</feature>
<feature type="compositionally biased region" description="Low complexity" evidence="1">
    <location>
        <begin position="550"/>
        <end position="562"/>
    </location>
</feature>
<feature type="compositionally biased region" description="Basic and acidic residues" evidence="1">
    <location>
        <begin position="485"/>
        <end position="497"/>
    </location>
</feature>
<feature type="region of interest" description="Disordered" evidence="1">
    <location>
        <begin position="315"/>
        <end position="594"/>
    </location>
</feature>
<accession>A0A8H4YL22</accession>
<gene>
    <name evidence="2" type="ORF">FANTH_13956</name>
</gene>
<dbReference type="EMBL" id="JABEVY010000541">
    <property type="protein sequence ID" value="KAF5230173.1"/>
    <property type="molecule type" value="Genomic_DNA"/>
</dbReference>
<feature type="compositionally biased region" description="Polar residues" evidence="1">
    <location>
        <begin position="366"/>
        <end position="375"/>
    </location>
</feature>
<organism evidence="2 3">
    <name type="scientific">Fusarium anthophilum</name>
    <dbReference type="NCBI Taxonomy" id="48485"/>
    <lineage>
        <taxon>Eukaryota</taxon>
        <taxon>Fungi</taxon>
        <taxon>Dikarya</taxon>
        <taxon>Ascomycota</taxon>
        <taxon>Pezizomycotina</taxon>
        <taxon>Sordariomycetes</taxon>
        <taxon>Hypocreomycetidae</taxon>
        <taxon>Hypocreales</taxon>
        <taxon>Nectriaceae</taxon>
        <taxon>Fusarium</taxon>
        <taxon>Fusarium fujikuroi species complex</taxon>
    </lineage>
</organism>
<reference evidence="2 3" key="1">
    <citation type="journal article" date="2020" name="BMC Genomics">
        <title>Correction to: Identification and distribution of gene clusters required for synthesis of sphingolipid metabolism inhibitors in diverse species of the filamentous fungus Fusarium.</title>
        <authorList>
            <person name="Kim H.S."/>
            <person name="Lohmar J.M."/>
            <person name="Busman M."/>
            <person name="Brown D.W."/>
            <person name="Naumann T.A."/>
            <person name="Divon H.H."/>
            <person name="Lysoe E."/>
            <person name="Uhlig S."/>
            <person name="Proctor R.H."/>
        </authorList>
    </citation>
    <scope>NUCLEOTIDE SEQUENCE [LARGE SCALE GENOMIC DNA]</scope>
    <source>
        <strain evidence="2 3">NRRL 25214</strain>
    </source>
</reference>
<sequence length="883" mass="95284">IVRASMPVPKKKKLRQAAALNMLLAHDLNTVSALDILGLKDDWSPIPGCAGPSLSEWKRSKRRTKDELNSFRRSLGNRYSHLVAACKDDNDRLLLLNNAMKYFDTDPEFRLRFWLSRITANKDVALRWPHCSGQECSKTAQTAEEPKGCKVTVEPVWNSGTPDALPSASGENKMRTPQVNDCWLAYVVRDSSTFDHFSTMGGNVKESLIQQGQEMFPLIKTSVCCGEVATKHQAHGFASLQLINPTDFFLRPGKVFEKRKLDQFIKEVLMQTLPCEGKELANELAQLSDAQLALIFRRRLQQRAALAVTSLDSPAVPYDNLESHQSRPATSLDPGNDIENRNNPERLLESNAPGSPPQQGPHITADSPTVAQSDCTRFESTETVDQTPASSPVESPSPSFSLPGDGQVDLHSAPALPPEDDSRASSGLPTCEDEPSQLLYSKNDGLSSGSGAPPHQARPDTTSNVEPLPSSVAARTTTDHGPTTEIDKRRPGQDVTKDNGGAVPISKNSTSVSSRQQDSLSAVDCPTPIEINHPLPEHTEGGRSTTIENLSTASPSPPTSLSGYDIDGRAPTRVDMPFSRKPSAIDSGVKSAGTDNSITASQVSLVSTSGGTALSRKRPIGDVDTESSGIKAKRARLVQGSPAEGLASAIGVTQGDEVEDNTILVPSLESSDHRHALQNNITRALEFAADCPTDHTPAENAGSAGGTVARGTEVSTTGPFTIVPSAYSTEPLTTAGHAPDLVDCGQEISVFGNSQCVSKDDAPTKHNIPEDIDAEIKRICDKNNLQPSVTGRYRNNSIIWRIDSQKGLSELAKSPKYQYEDAIFVKAQGYSCLTFYPEDISKLIDCAKDVIQDDPIHVPPGRRCSINPEQGQNFSKKHLLVAA</sequence>
<comment type="caution">
    <text evidence="2">The sequence shown here is derived from an EMBL/GenBank/DDBJ whole genome shotgun (WGS) entry which is preliminary data.</text>
</comment>
<keyword evidence="3" id="KW-1185">Reference proteome</keyword>
<evidence type="ECO:0000313" key="2">
    <source>
        <dbReference type="EMBL" id="KAF5230173.1"/>
    </source>
</evidence>
<name>A0A8H4YL22_9HYPO</name>
<feature type="compositionally biased region" description="Low complexity" evidence="1">
    <location>
        <begin position="388"/>
        <end position="403"/>
    </location>
</feature>
<evidence type="ECO:0000313" key="3">
    <source>
        <dbReference type="Proteomes" id="UP000573603"/>
    </source>
</evidence>